<dbReference type="EMBL" id="JBAHVJ010000008">
    <property type="protein sequence ID" value="MEJ4100363.1"/>
    <property type="molecule type" value="Genomic_DNA"/>
</dbReference>
<dbReference type="Gene3D" id="3.40.250.10">
    <property type="entry name" value="Rhodanese-like domain"/>
    <property type="match status" value="1"/>
</dbReference>
<dbReference type="SUPFAM" id="SSF69572">
    <property type="entry name" value="Activating enzymes of the ubiquitin-like proteins"/>
    <property type="match status" value="1"/>
</dbReference>
<organism evidence="2 3">
    <name type="scientific">Corynebacterium mastitidis</name>
    <dbReference type="NCBI Taxonomy" id="161890"/>
    <lineage>
        <taxon>Bacteria</taxon>
        <taxon>Bacillati</taxon>
        <taxon>Actinomycetota</taxon>
        <taxon>Actinomycetes</taxon>
        <taxon>Mycobacteriales</taxon>
        <taxon>Corynebacteriaceae</taxon>
        <taxon>Corynebacterium</taxon>
    </lineage>
</organism>
<gene>
    <name evidence="2" type="ORF">V5S96_08355</name>
</gene>
<feature type="domain" description="THIF-type NAD/FAD binding fold" evidence="1">
    <location>
        <begin position="10"/>
        <end position="242"/>
    </location>
</feature>
<dbReference type="InterPro" id="IPR036873">
    <property type="entry name" value="Rhodanese-like_dom_sf"/>
</dbReference>
<accession>A0ABU8P027</accession>
<dbReference type="NCBIfam" id="NF004111">
    <property type="entry name" value="PRK05600.1"/>
    <property type="match status" value="1"/>
</dbReference>
<sequence>MDARELRRVARQLSLPGFGLEQQERLRRARVLVIGAGGLGCPLLQSLAAAGVGGLTIADNDAVDITNIHRQILFGASDVGRPKVEVAAERLRELQPGVRVTALHERITVDNALRLFHEADLVIDGSDSFATKYLSADAAEVTGTPLLWGTVLRFAGQVALWHSGPGAPAPGVGLRDLFPTQPGPGFAPDCATAGVLGATTAVVGNLMATEAIKHLSGLHPVAPGRVTSYDALAGTLRTVTVAADPARPRVRELQPSYGTAACLAPGGQDALAHDLLDELRAGTATALDVREPHETLLADLPEPIRPRRLPLSALAAEDAADLGHAVRETLDALPTRRVVVYCASGKRSADFVRRYADLAGPGKELVSLPGGVAGLHAPPA</sequence>
<reference evidence="2 3" key="1">
    <citation type="submission" date="2024-02" db="EMBL/GenBank/DDBJ databases">
        <title>Whole genome sequencing and characterization of Corynebacterium isolated from the ocular surface of dry eye disease sufferers.</title>
        <authorList>
            <person name="Naqvi M."/>
        </authorList>
    </citation>
    <scope>NUCLEOTIDE SEQUENCE [LARGE SCALE GENOMIC DNA]</scope>
    <source>
        <strain evidence="2 3">PCRF</strain>
    </source>
</reference>
<keyword evidence="3" id="KW-1185">Reference proteome</keyword>
<dbReference type="GO" id="GO:0016779">
    <property type="term" value="F:nucleotidyltransferase activity"/>
    <property type="evidence" value="ECO:0007669"/>
    <property type="project" value="UniProtKB-KW"/>
</dbReference>
<dbReference type="RefSeq" id="WP_337890718.1">
    <property type="nucleotide sequence ID" value="NZ_JBAHVI010000008.1"/>
</dbReference>
<comment type="caution">
    <text evidence="2">The sequence shown here is derived from an EMBL/GenBank/DDBJ whole genome shotgun (WGS) entry which is preliminary data.</text>
</comment>
<evidence type="ECO:0000259" key="1">
    <source>
        <dbReference type="Pfam" id="PF00899"/>
    </source>
</evidence>
<keyword evidence="2" id="KW-0808">Transferase</keyword>
<dbReference type="InterPro" id="IPR035985">
    <property type="entry name" value="Ubiquitin-activating_enz"/>
</dbReference>
<dbReference type="Gene3D" id="3.40.50.720">
    <property type="entry name" value="NAD(P)-binding Rossmann-like Domain"/>
    <property type="match status" value="1"/>
</dbReference>
<dbReference type="PANTHER" id="PTHR10953:SF102">
    <property type="entry name" value="ADENYLYLTRANSFERASE AND SULFURTRANSFERASE MOCS3"/>
    <property type="match status" value="1"/>
</dbReference>
<dbReference type="CDD" id="cd00158">
    <property type="entry name" value="RHOD"/>
    <property type="match status" value="1"/>
</dbReference>
<dbReference type="PANTHER" id="PTHR10953">
    <property type="entry name" value="UBIQUITIN-ACTIVATING ENZYME E1"/>
    <property type="match status" value="1"/>
</dbReference>
<evidence type="ECO:0000313" key="3">
    <source>
        <dbReference type="Proteomes" id="UP001359781"/>
    </source>
</evidence>
<protein>
    <submittedName>
        <fullName evidence="2">ThiF family adenylyltransferase</fullName>
    </submittedName>
</protein>
<dbReference type="Pfam" id="PF00899">
    <property type="entry name" value="ThiF"/>
    <property type="match status" value="1"/>
</dbReference>
<proteinExistence type="predicted"/>
<keyword evidence="2" id="KW-0548">Nucleotidyltransferase</keyword>
<dbReference type="InterPro" id="IPR045886">
    <property type="entry name" value="ThiF/MoeB/HesA"/>
</dbReference>
<name>A0ABU8P027_9CORY</name>
<dbReference type="InterPro" id="IPR000594">
    <property type="entry name" value="ThiF_NAD_FAD-bd"/>
</dbReference>
<dbReference type="CDD" id="cd00757">
    <property type="entry name" value="ThiF_MoeB_HesA_family"/>
    <property type="match status" value="1"/>
</dbReference>
<dbReference type="Proteomes" id="UP001359781">
    <property type="component" value="Unassembled WGS sequence"/>
</dbReference>
<dbReference type="SUPFAM" id="SSF52821">
    <property type="entry name" value="Rhodanese/Cell cycle control phosphatase"/>
    <property type="match status" value="1"/>
</dbReference>
<evidence type="ECO:0000313" key="2">
    <source>
        <dbReference type="EMBL" id="MEJ4100363.1"/>
    </source>
</evidence>